<accession>A0A158L1E1</accession>
<keyword evidence="3" id="KW-0067">ATP-binding</keyword>
<gene>
    <name evidence="3" type="ORF">AWB68_08040</name>
</gene>
<proteinExistence type="predicted"/>
<feature type="domain" description="ABC transporter" evidence="2">
    <location>
        <begin position="4"/>
        <end position="36"/>
    </location>
</feature>
<comment type="caution">
    <text evidence="3">The sequence shown here is derived from an EMBL/GenBank/DDBJ whole genome shotgun (WGS) entry which is preliminary data.</text>
</comment>
<organism evidence="3 4">
    <name type="scientific">Caballeronia choica</name>
    <dbReference type="NCBI Taxonomy" id="326476"/>
    <lineage>
        <taxon>Bacteria</taxon>
        <taxon>Pseudomonadati</taxon>
        <taxon>Pseudomonadota</taxon>
        <taxon>Betaproteobacteria</taxon>
        <taxon>Burkholderiales</taxon>
        <taxon>Burkholderiaceae</taxon>
        <taxon>Caballeronia</taxon>
    </lineage>
</organism>
<dbReference type="GO" id="GO:0005524">
    <property type="term" value="F:ATP binding"/>
    <property type="evidence" value="ECO:0007669"/>
    <property type="project" value="UniProtKB-KW"/>
</dbReference>
<dbReference type="PANTHER" id="PTHR43023">
    <property type="entry name" value="PROTEIN TRIGALACTOSYLDIACYLGLYCEROL 3, CHLOROPLASTIC"/>
    <property type="match status" value="1"/>
</dbReference>
<dbReference type="PANTHER" id="PTHR43023:SF3">
    <property type="entry name" value="PROTEIN TRIGALACTOSYLDIACYLGLYCEROL 3, CHLOROPLASTIC"/>
    <property type="match status" value="1"/>
</dbReference>
<dbReference type="SUPFAM" id="SSF52540">
    <property type="entry name" value="P-loop containing nucleoside triphosphate hydrolases"/>
    <property type="match status" value="1"/>
</dbReference>
<keyword evidence="3" id="KW-0547">Nucleotide-binding</keyword>
<protein>
    <submittedName>
        <fullName evidence="3">ABC transporter ATP-binding protein</fullName>
    </submittedName>
</protein>
<dbReference type="EMBL" id="FCON02000230">
    <property type="protein sequence ID" value="SAL86471.1"/>
    <property type="molecule type" value="Genomic_DNA"/>
</dbReference>
<evidence type="ECO:0000256" key="1">
    <source>
        <dbReference type="ARBA" id="ARBA00022448"/>
    </source>
</evidence>
<dbReference type="AlphaFoldDB" id="A0A158L1E1"/>
<dbReference type="Gene3D" id="3.40.50.300">
    <property type="entry name" value="P-loop containing nucleotide triphosphate hydrolases"/>
    <property type="match status" value="1"/>
</dbReference>
<evidence type="ECO:0000313" key="4">
    <source>
        <dbReference type="Proteomes" id="UP000054770"/>
    </source>
</evidence>
<dbReference type="RefSeq" id="WP_327384252.1">
    <property type="nucleotide sequence ID" value="NZ_FCON02000230.1"/>
</dbReference>
<keyword evidence="4" id="KW-1185">Reference proteome</keyword>
<sequence>MAKAPAPLSGGMINRVALTRALALDPEILFLDEPTSGLDPVSASAFDQLIHTLRDALRLTVFHVTRSRTLCAICDRVAMLSPQRVIAVGPLLGVANCDDRWIGEYFRGPVAKLHWPRCRNRARALRSKRERITC</sequence>
<dbReference type="InterPro" id="IPR027417">
    <property type="entry name" value="P-loop_NTPase"/>
</dbReference>
<dbReference type="Pfam" id="PF00005">
    <property type="entry name" value="ABC_tran"/>
    <property type="match status" value="1"/>
</dbReference>
<reference evidence="3" key="1">
    <citation type="submission" date="2016-01" db="EMBL/GenBank/DDBJ databases">
        <authorList>
            <person name="Peeters C."/>
        </authorList>
    </citation>
    <scope>NUCLEOTIDE SEQUENCE [LARGE SCALE GENOMIC DNA]</scope>
    <source>
        <strain evidence="3">LMG 22940</strain>
    </source>
</reference>
<evidence type="ECO:0000313" key="3">
    <source>
        <dbReference type="EMBL" id="SAL86471.1"/>
    </source>
</evidence>
<keyword evidence="1" id="KW-0813">Transport</keyword>
<dbReference type="Proteomes" id="UP000054770">
    <property type="component" value="Unassembled WGS sequence"/>
</dbReference>
<evidence type="ECO:0000259" key="2">
    <source>
        <dbReference type="Pfam" id="PF00005"/>
    </source>
</evidence>
<dbReference type="InterPro" id="IPR003439">
    <property type="entry name" value="ABC_transporter-like_ATP-bd"/>
</dbReference>
<name>A0A158L1E1_9BURK</name>
<dbReference type="GO" id="GO:0016887">
    <property type="term" value="F:ATP hydrolysis activity"/>
    <property type="evidence" value="ECO:0007669"/>
    <property type="project" value="InterPro"/>
</dbReference>